<evidence type="ECO:0000313" key="3">
    <source>
        <dbReference type="Proteomes" id="UP000054729"/>
    </source>
</evidence>
<keyword evidence="1" id="KW-0472">Membrane</keyword>
<evidence type="ECO:0000313" key="2">
    <source>
        <dbReference type="EMBL" id="KTD82555.1"/>
    </source>
</evidence>
<keyword evidence="3" id="KW-1185">Reference proteome</keyword>
<name>A0A0W1AMG1_9GAMM</name>
<proteinExistence type="predicted"/>
<dbReference type="STRING" id="66969.Lwal_0593"/>
<accession>A0A0W1AMG1</accession>
<gene>
    <name evidence="2" type="ORF">Lwal_0593</name>
</gene>
<dbReference type="RefSeq" id="WP_058479427.1">
    <property type="nucleotide sequence ID" value="NZ_CAAAIQ010000009.1"/>
</dbReference>
<protein>
    <submittedName>
        <fullName evidence="2">Uncharacterized protein</fullName>
    </submittedName>
</protein>
<dbReference type="Proteomes" id="UP000054729">
    <property type="component" value="Unassembled WGS sequence"/>
</dbReference>
<dbReference type="AlphaFoldDB" id="A0A0W1AMG1"/>
<evidence type="ECO:0000256" key="1">
    <source>
        <dbReference type="SAM" id="Phobius"/>
    </source>
</evidence>
<dbReference type="EMBL" id="LNZB01000010">
    <property type="protein sequence ID" value="KTD82555.1"/>
    <property type="molecule type" value="Genomic_DNA"/>
</dbReference>
<keyword evidence="1" id="KW-0812">Transmembrane</keyword>
<sequence>MSIVGNIIQYGFSLSLVVNAALFIPQIISLITCATHEMLKKLLILMTQELPTDLECMKKAFKALDYPLVEKTTHKSKVGLSM</sequence>
<comment type="caution">
    <text evidence="2">The sequence shown here is derived from an EMBL/GenBank/DDBJ whole genome shotgun (WGS) entry which is preliminary data.</text>
</comment>
<keyword evidence="1" id="KW-1133">Transmembrane helix</keyword>
<feature type="transmembrane region" description="Helical" evidence="1">
    <location>
        <begin position="12"/>
        <end position="34"/>
    </location>
</feature>
<reference evidence="2 3" key="1">
    <citation type="submission" date="2015-11" db="EMBL/GenBank/DDBJ databases">
        <title>Genomic analysis of 38 Legionella species identifies large and diverse effector repertoires.</title>
        <authorList>
            <person name="Burstein D."/>
            <person name="Amaro F."/>
            <person name="Zusman T."/>
            <person name="Lifshitz Z."/>
            <person name="Cohen O."/>
            <person name="Gilbert J.A."/>
            <person name="Pupko T."/>
            <person name="Shuman H.A."/>
            <person name="Segal G."/>
        </authorList>
    </citation>
    <scope>NUCLEOTIDE SEQUENCE [LARGE SCALE GENOMIC DNA]</scope>
    <source>
        <strain evidence="2 3">ATCC 51914</strain>
    </source>
</reference>
<organism evidence="2 3">
    <name type="scientific">Legionella waltersii</name>
    <dbReference type="NCBI Taxonomy" id="66969"/>
    <lineage>
        <taxon>Bacteria</taxon>
        <taxon>Pseudomonadati</taxon>
        <taxon>Pseudomonadota</taxon>
        <taxon>Gammaproteobacteria</taxon>
        <taxon>Legionellales</taxon>
        <taxon>Legionellaceae</taxon>
        <taxon>Legionella</taxon>
    </lineage>
</organism>
<dbReference type="PATRIC" id="fig|66969.6.peg.635"/>